<proteinExistence type="predicted"/>
<organism evidence="1">
    <name type="scientific">Rhizophora mucronata</name>
    <name type="common">Asiatic mangrove</name>
    <dbReference type="NCBI Taxonomy" id="61149"/>
    <lineage>
        <taxon>Eukaryota</taxon>
        <taxon>Viridiplantae</taxon>
        <taxon>Streptophyta</taxon>
        <taxon>Embryophyta</taxon>
        <taxon>Tracheophyta</taxon>
        <taxon>Spermatophyta</taxon>
        <taxon>Magnoliopsida</taxon>
        <taxon>eudicotyledons</taxon>
        <taxon>Gunneridae</taxon>
        <taxon>Pentapetalae</taxon>
        <taxon>rosids</taxon>
        <taxon>fabids</taxon>
        <taxon>Malpighiales</taxon>
        <taxon>Rhizophoraceae</taxon>
        <taxon>Rhizophora</taxon>
    </lineage>
</organism>
<dbReference type="EMBL" id="GGEC01080320">
    <property type="protein sequence ID" value="MBX60804.1"/>
    <property type="molecule type" value="Transcribed_RNA"/>
</dbReference>
<protein>
    <submittedName>
        <fullName evidence="1">Uncharacterized protein</fullName>
    </submittedName>
</protein>
<dbReference type="AlphaFoldDB" id="A0A2P2Q1E5"/>
<evidence type="ECO:0000313" key="1">
    <source>
        <dbReference type="EMBL" id="MBX60804.1"/>
    </source>
</evidence>
<accession>A0A2P2Q1E5</accession>
<reference evidence="1" key="1">
    <citation type="submission" date="2018-02" db="EMBL/GenBank/DDBJ databases">
        <title>Rhizophora mucronata_Transcriptome.</title>
        <authorList>
            <person name="Meera S.P."/>
            <person name="Sreeshan A."/>
            <person name="Augustine A."/>
        </authorList>
    </citation>
    <scope>NUCLEOTIDE SEQUENCE</scope>
    <source>
        <tissue evidence="1">Leaf</tissue>
    </source>
</reference>
<name>A0A2P2Q1E5_RHIMU</name>
<sequence>MISVALEIAADRETWTS</sequence>